<evidence type="ECO:0000313" key="9">
    <source>
        <dbReference type="Proteomes" id="UP000179243"/>
    </source>
</evidence>
<dbReference type="EMBL" id="MFYX01000078">
    <property type="protein sequence ID" value="OGK03952.1"/>
    <property type="molecule type" value="Genomic_DNA"/>
</dbReference>
<keyword evidence="6" id="KW-0472">Membrane</keyword>
<keyword evidence="3" id="KW-1003">Cell membrane</keyword>
<keyword evidence="4 7" id="KW-0812">Transmembrane</keyword>
<reference evidence="8 9" key="1">
    <citation type="journal article" date="2016" name="Nat. Commun.">
        <title>Thousands of microbial genomes shed light on interconnected biogeochemical processes in an aquifer system.</title>
        <authorList>
            <person name="Anantharaman K."/>
            <person name="Brown C.T."/>
            <person name="Hug L.A."/>
            <person name="Sharon I."/>
            <person name="Castelle C.J."/>
            <person name="Probst A.J."/>
            <person name="Thomas B.C."/>
            <person name="Singh A."/>
            <person name="Wilkins M.J."/>
            <person name="Karaoz U."/>
            <person name="Brodie E.L."/>
            <person name="Williams K.H."/>
            <person name="Hubbard S.S."/>
            <person name="Banfield J.F."/>
        </authorList>
    </citation>
    <scope>NUCLEOTIDE SEQUENCE [LARGE SCALE GENOMIC DNA]</scope>
</reference>
<evidence type="ECO:0000256" key="4">
    <source>
        <dbReference type="ARBA" id="ARBA00022692"/>
    </source>
</evidence>
<dbReference type="GO" id="GO:0022857">
    <property type="term" value="F:transmembrane transporter activity"/>
    <property type="evidence" value="ECO:0007669"/>
    <property type="project" value="InterPro"/>
</dbReference>
<comment type="subcellular location">
    <subcellularLocation>
        <location evidence="1">Cell membrane</location>
        <topology evidence="1">Single-pass membrane protein</topology>
    </subcellularLocation>
    <subcellularLocation>
        <location evidence="7">Cell membrane</location>
        <topology evidence="7">Single-pass type II membrane protein</topology>
    </subcellularLocation>
</comment>
<gene>
    <name evidence="8" type="ORF">A2519_04480</name>
</gene>
<name>A0A1F7FBP0_UNCRA</name>
<keyword evidence="5" id="KW-1133">Transmembrane helix</keyword>
<dbReference type="InterPro" id="IPR003400">
    <property type="entry name" value="ExbD"/>
</dbReference>
<evidence type="ECO:0000313" key="8">
    <source>
        <dbReference type="EMBL" id="OGK03952.1"/>
    </source>
</evidence>
<dbReference type="Pfam" id="PF02472">
    <property type="entry name" value="ExbD"/>
    <property type="match status" value="1"/>
</dbReference>
<evidence type="ECO:0000256" key="6">
    <source>
        <dbReference type="ARBA" id="ARBA00023136"/>
    </source>
</evidence>
<keyword evidence="7" id="KW-0653">Protein transport</keyword>
<comment type="similarity">
    <text evidence="2 7">Belongs to the ExbD/TolR family.</text>
</comment>
<protein>
    <recommendedName>
        <fullName evidence="10">Biopolymer transporter ExbD</fullName>
    </recommendedName>
</protein>
<evidence type="ECO:0000256" key="5">
    <source>
        <dbReference type="ARBA" id="ARBA00022989"/>
    </source>
</evidence>
<organism evidence="8 9">
    <name type="scientific">Candidatus Raymondbacteria bacterium RIFOXYD12_FULL_49_13</name>
    <dbReference type="NCBI Taxonomy" id="1817890"/>
    <lineage>
        <taxon>Bacteria</taxon>
        <taxon>Raymondiibacteriota</taxon>
    </lineage>
</organism>
<dbReference type="GO" id="GO:0015031">
    <property type="term" value="P:protein transport"/>
    <property type="evidence" value="ECO:0007669"/>
    <property type="project" value="UniProtKB-KW"/>
</dbReference>
<evidence type="ECO:0000256" key="3">
    <source>
        <dbReference type="ARBA" id="ARBA00022475"/>
    </source>
</evidence>
<dbReference type="GO" id="GO:0005886">
    <property type="term" value="C:plasma membrane"/>
    <property type="evidence" value="ECO:0007669"/>
    <property type="project" value="UniProtKB-SubCell"/>
</dbReference>
<keyword evidence="7" id="KW-0813">Transport</keyword>
<dbReference type="AlphaFoldDB" id="A0A1F7FBP0"/>
<evidence type="ECO:0000256" key="2">
    <source>
        <dbReference type="ARBA" id="ARBA00005811"/>
    </source>
</evidence>
<evidence type="ECO:0008006" key="10">
    <source>
        <dbReference type="Google" id="ProtNLM"/>
    </source>
</evidence>
<evidence type="ECO:0000256" key="7">
    <source>
        <dbReference type="RuleBase" id="RU003879"/>
    </source>
</evidence>
<dbReference type="Proteomes" id="UP000179243">
    <property type="component" value="Unassembled WGS sequence"/>
</dbReference>
<accession>A0A1F7FBP0</accession>
<sequence>MGLRSSRRRKSSAEAKLNITSMMDMFTIILVFLLKNFSTQGQLVTPAKGLNMPISTIDSSAVQALDVEISVNHRDPKTRKVEKGKINVEGKTVVYLDEIKKQEGFLIPTLKDVLDKYYEEAEKAATMFGQEFKGQINIQGDTAMVYDVLTKVMYTCGQSGFPNMKLVVYRKE</sequence>
<comment type="caution">
    <text evidence="8">The sequence shown here is derived from an EMBL/GenBank/DDBJ whole genome shotgun (WGS) entry which is preliminary data.</text>
</comment>
<proteinExistence type="inferred from homology"/>
<evidence type="ECO:0000256" key="1">
    <source>
        <dbReference type="ARBA" id="ARBA00004162"/>
    </source>
</evidence>